<evidence type="ECO:0000313" key="1">
    <source>
        <dbReference type="EMBL" id="UNY46946.1"/>
    </source>
</evidence>
<protein>
    <submittedName>
        <fullName evidence="1">Uncharacterized protein</fullName>
    </submittedName>
</protein>
<gene>
    <name evidence="1" type="ORF">EHEKIMEA_00042</name>
</gene>
<dbReference type="EMBL" id="OM638103">
    <property type="protein sequence ID" value="UNY46946.1"/>
    <property type="molecule type" value="Genomic_DNA"/>
</dbReference>
<organism evidence="1 2">
    <name type="scientific">Cronobacter phage LPCS28</name>
    <dbReference type="NCBI Taxonomy" id="2924885"/>
    <lineage>
        <taxon>Viruses</taxon>
        <taxon>Duplodnaviria</taxon>
        <taxon>Heunggongvirae</taxon>
        <taxon>Uroviricota</taxon>
        <taxon>Caudoviricetes</taxon>
        <taxon>Pantevenvirales</taxon>
        <taxon>Straboviridae</taxon>
        <taxon>Nanhuvirus</taxon>
        <taxon>Nanhuvirus LPCS28</taxon>
    </lineage>
</organism>
<dbReference type="Proteomes" id="UP000832072">
    <property type="component" value="Segment"/>
</dbReference>
<reference evidence="1 2" key="1">
    <citation type="submission" date="2022-02" db="EMBL/GenBank/DDBJ databases">
        <authorList>
            <person name="Tian F."/>
            <person name="Li J."/>
            <person name="Li F."/>
            <person name="Tong Y."/>
        </authorList>
    </citation>
    <scope>NUCLEOTIDE SEQUENCE [LARGE SCALE GENOMIC DNA]</scope>
</reference>
<accession>A0AAE9G7N8</accession>
<evidence type="ECO:0000313" key="2">
    <source>
        <dbReference type="Proteomes" id="UP000832072"/>
    </source>
</evidence>
<name>A0AAE9G7N8_9CAUD</name>
<sequence>MKLKFGQTIPKGYIVEVTSWENDGDDYDTIQKFEADSGFVEVVKRLAPLFKSRCNNKGCFGNTMDGEVDMMMLAEAAFIALGPMEAPVVYKVLGYDILSLDFEGETTPDEEFEKAGEAVKEFVRNHMSGWSEYYDFRVIEEVKVYYLPEDVIIPQVEEISKQTFRD</sequence>
<keyword evidence="2" id="KW-1185">Reference proteome</keyword>
<proteinExistence type="predicted"/>